<name>A0AC60PCT6_IXOPE</name>
<reference evidence="1 2" key="1">
    <citation type="journal article" date="2020" name="Cell">
        <title>Large-Scale Comparative Analyses of Tick Genomes Elucidate Their Genetic Diversity and Vector Capacities.</title>
        <authorList>
            <consortium name="Tick Genome and Microbiome Consortium (TIGMIC)"/>
            <person name="Jia N."/>
            <person name="Wang J."/>
            <person name="Shi W."/>
            <person name="Du L."/>
            <person name="Sun Y."/>
            <person name="Zhan W."/>
            <person name="Jiang J.F."/>
            <person name="Wang Q."/>
            <person name="Zhang B."/>
            <person name="Ji P."/>
            <person name="Bell-Sakyi L."/>
            <person name="Cui X.M."/>
            <person name="Yuan T.T."/>
            <person name="Jiang B.G."/>
            <person name="Yang W.F."/>
            <person name="Lam T.T."/>
            <person name="Chang Q.C."/>
            <person name="Ding S.J."/>
            <person name="Wang X.J."/>
            <person name="Zhu J.G."/>
            <person name="Ruan X.D."/>
            <person name="Zhao L."/>
            <person name="Wei J.T."/>
            <person name="Ye R.Z."/>
            <person name="Que T.C."/>
            <person name="Du C.H."/>
            <person name="Zhou Y.H."/>
            <person name="Cheng J.X."/>
            <person name="Dai P.F."/>
            <person name="Guo W.B."/>
            <person name="Han X.H."/>
            <person name="Huang E.J."/>
            <person name="Li L.F."/>
            <person name="Wei W."/>
            <person name="Gao Y.C."/>
            <person name="Liu J.Z."/>
            <person name="Shao H.Z."/>
            <person name="Wang X."/>
            <person name="Wang C.C."/>
            <person name="Yang T.C."/>
            <person name="Huo Q.B."/>
            <person name="Li W."/>
            <person name="Chen H.Y."/>
            <person name="Chen S.E."/>
            <person name="Zhou L.G."/>
            <person name="Ni X.B."/>
            <person name="Tian J.H."/>
            <person name="Sheng Y."/>
            <person name="Liu T."/>
            <person name="Pan Y.S."/>
            <person name="Xia L.Y."/>
            <person name="Li J."/>
            <person name="Zhao F."/>
            <person name="Cao W.C."/>
        </authorList>
    </citation>
    <scope>NUCLEOTIDE SEQUENCE [LARGE SCALE GENOMIC DNA]</scope>
    <source>
        <strain evidence="1">Iper-2018</strain>
    </source>
</reference>
<gene>
    <name evidence="1" type="ORF">HPB47_005711</name>
</gene>
<feature type="non-terminal residue" evidence="1">
    <location>
        <position position="1"/>
    </location>
</feature>
<dbReference type="Proteomes" id="UP000805193">
    <property type="component" value="Unassembled WGS sequence"/>
</dbReference>
<organism evidence="1 2">
    <name type="scientific">Ixodes persulcatus</name>
    <name type="common">Taiga tick</name>
    <dbReference type="NCBI Taxonomy" id="34615"/>
    <lineage>
        <taxon>Eukaryota</taxon>
        <taxon>Metazoa</taxon>
        <taxon>Ecdysozoa</taxon>
        <taxon>Arthropoda</taxon>
        <taxon>Chelicerata</taxon>
        <taxon>Arachnida</taxon>
        <taxon>Acari</taxon>
        <taxon>Parasitiformes</taxon>
        <taxon>Ixodida</taxon>
        <taxon>Ixodoidea</taxon>
        <taxon>Ixodidae</taxon>
        <taxon>Ixodinae</taxon>
        <taxon>Ixodes</taxon>
    </lineage>
</organism>
<sequence>SAMSYRIRTTPTHTTTTIRRRVIETDADDFFDFPKARPSSKEFTTVRHRVTPSGLVTTTTTTTTTPRKIIRDVSLDGMDADPFFVHHTTNTRGDRDDIEDFCVQLDVGLSFKCDDISVKTRAGLVFVNAKRTDGSVTREFNRKIPLPDGVDPLCVRALLSPTGTLIIKAPRNLSNRYTSSIYERHVPVRMGLY</sequence>
<proteinExistence type="predicted"/>
<comment type="caution">
    <text evidence="1">The sequence shown here is derived from an EMBL/GenBank/DDBJ whole genome shotgun (WGS) entry which is preliminary data.</text>
</comment>
<protein>
    <submittedName>
        <fullName evidence="1">Uncharacterized protein</fullName>
    </submittedName>
</protein>
<evidence type="ECO:0000313" key="2">
    <source>
        <dbReference type="Proteomes" id="UP000805193"/>
    </source>
</evidence>
<accession>A0AC60PCT6</accession>
<dbReference type="EMBL" id="JABSTQ010010859">
    <property type="protein sequence ID" value="KAG0417311.1"/>
    <property type="molecule type" value="Genomic_DNA"/>
</dbReference>
<keyword evidence="2" id="KW-1185">Reference proteome</keyword>
<evidence type="ECO:0000313" key="1">
    <source>
        <dbReference type="EMBL" id="KAG0417311.1"/>
    </source>
</evidence>